<dbReference type="SUPFAM" id="SSF51905">
    <property type="entry name" value="FAD/NAD(P)-binding domain"/>
    <property type="match status" value="1"/>
</dbReference>
<evidence type="ECO:0000259" key="11">
    <source>
        <dbReference type="Pfam" id="PF07992"/>
    </source>
</evidence>
<evidence type="ECO:0000313" key="12">
    <source>
        <dbReference type="EMBL" id="RHW45745.1"/>
    </source>
</evidence>
<dbReference type="CDD" id="cd02930">
    <property type="entry name" value="DCR_FMN"/>
    <property type="match status" value="1"/>
</dbReference>
<dbReference type="EMBL" id="QWLM01000008">
    <property type="protein sequence ID" value="RHW45745.1"/>
    <property type="molecule type" value="Genomic_DNA"/>
</dbReference>
<accession>A0A417Z5J1</accession>
<sequence length="716" mass="77859">MSYEHLLSPLEVSGVTLKNRVMMGSMHTGFEDKKRDFPQLARYFAARAEGGTALMVTGGFAPNTTGQLSPFGSMLTAKRQVDRHKIVTDAVHEHDSRILMQILHAGRYGYTPWSKSASNKKSPITPFRPKAMTTKDVERTIRDYATSARLAKEAGYDGVEIMGSEGYLINQFLAARTNDRTDRFGGSAEARMTLPREIVRAVRDAAGEDFIVLYRISVADLVDNSQTFEEIATLAQHLQADGASMFNSGIGWHEARIPTIVTSVPRAAFAWATGKLRAQVDIPVIASNRINTPEVAEQLLADGLADMVSMARPLLADPDFVKKTEAGRTDLINTCIACNQACLDHTFGGKKVSCLVNPQAGREGELVLLPVPKQRTKSVAVVGAGPAGLAAATNLAERGHAVTLFETRDHLGGQFRLAMNIPGKEEFAETLRYFTRRLEELKVEVRLGTKADADVLAEFDHVVLATGVVPRRPQIEGLDHPKVIMYDELLRGEKTAGASVAVVGAGGIGFDVSEFLLHEPHETLKHWMERWGVTDSETVPGNITEKVMEDPRRQVYLVQRKHTALGKGLGKTTGWVHRQTLKDSKVEFIGGATYDRIDDDGLHLTLTAAPPRPVGPVTKLSKKTGLPLGMVPQLKALDKRLGKVSSEAQEKFDASEPVTRVLDVDTVVICAGQESVRDLIPGLDESKVTVIGGADVAAELDAKRAIKQATEVAAAL</sequence>
<keyword evidence="9" id="KW-0411">Iron-sulfur</keyword>
<comment type="cofactor">
    <cofactor evidence="1">
        <name>FMN</name>
        <dbReference type="ChEBI" id="CHEBI:58210"/>
    </cofactor>
</comment>
<dbReference type="PANTHER" id="PTHR42917:SF2">
    <property type="entry name" value="2,4-DIENOYL-COA REDUCTASE [(2E)-ENOYL-COA-PRODUCING]"/>
    <property type="match status" value="1"/>
</dbReference>
<evidence type="ECO:0000256" key="1">
    <source>
        <dbReference type="ARBA" id="ARBA00001917"/>
    </source>
</evidence>
<comment type="similarity">
    <text evidence="3">In the N-terminal section; belongs to the NADH:flavin oxidoreductase/NADH oxidase family.</text>
</comment>
<evidence type="ECO:0000256" key="3">
    <source>
        <dbReference type="ARBA" id="ARBA00011048"/>
    </source>
</evidence>
<dbReference type="PANTHER" id="PTHR42917">
    <property type="entry name" value="2,4-DIENOYL-COA REDUCTASE"/>
    <property type="match status" value="1"/>
</dbReference>
<dbReference type="Pfam" id="PF07992">
    <property type="entry name" value="Pyr_redox_2"/>
    <property type="match status" value="1"/>
</dbReference>
<evidence type="ECO:0000259" key="10">
    <source>
        <dbReference type="Pfam" id="PF00724"/>
    </source>
</evidence>
<dbReference type="SUPFAM" id="SSF51971">
    <property type="entry name" value="Nucleotide-binding domain"/>
    <property type="match status" value="1"/>
</dbReference>
<dbReference type="RefSeq" id="WP_118913492.1">
    <property type="nucleotide sequence ID" value="NZ_CBCRVH010000009.1"/>
</dbReference>
<comment type="cofactor">
    <cofactor evidence="2">
        <name>[4Fe-4S] cluster</name>
        <dbReference type="ChEBI" id="CHEBI:49883"/>
    </cofactor>
</comment>
<dbReference type="InterPro" id="IPR051793">
    <property type="entry name" value="NADH:flavin_oxidoreductase"/>
</dbReference>
<keyword evidence="8" id="KW-0408">Iron</keyword>
<evidence type="ECO:0000256" key="6">
    <source>
        <dbReference type="ARBA" id="ARBA00022723"/>
    </source>
</evidence>
<dbReference type="InterPro" id="IPR036188">
    <property type="entry name" value="FAD/NAD-bd_sf"/>
</dbReference>
<dbReference type="GO" id="GO:0051536">
    <property type="term" value="F:iron-sulfur cluster binding"/>
    <property type="evidence" value="ECO:0007669"/>
    <property type="project" value="UniProtKB-KW"/>
</dbReference>
<organism evidence="12 13">
    <name type="scientific">Dermacoccus abyssi</name>
    <dbReference type="NCBI Taxonomy" id="322596"/>
    <lineage>
        <taxon>Bacteria</taxon>
        <taxon>Bacillati</taxon>
        <taxon>Actinomycetota</taxon>
        <taxon>Actinomycetes</taxon>
        <taxon>Micrococcales</taxon>
        <taxon>Dermacoccaceae</taxon>
        <taxon>Dermacoccus</taxon>
    </lineage>
</organism>
<dbReference type="InterPro" id="IPR023753">
    <property type="entry name" value="FAD/NAD-binding_dom"/>
</dbReference>
<keyword evidence="5" id="KW-0288">FMN</keyword>
<keyword evidence="6" id="KW-0479">Metal-binding</keyword>
<gene>
    <name evidence="12" type="ORF">D1832_08585</name>
</gene>
<dbReference type="Gene3D" id="3.50.50.60">
    <property type="entry name" value="FAD/NAD(P)-binding domain"/>
    <property type="match status" value="1"/>
</dbReference>
<dbReference type="InterPro" id="IPR001155">
    <property type="entry name" value="OxRdtase_FMN_N"/>
</dbReference>
<dbReference type="GO" id="GO:0046872">
    <property type="term" value="F:metal ion binding"/>
    <property type="evidence" value="ECO:0007669"/>
    <property type="project" value="UniProtKB-KW"/>
</dbReference>
<dbReference type="GO" id="GO:0016491">
    <property type="term" value="F:oxidoreductase activity"/>
    <property type="evidence" value="ECO:0007669"/>
    <property type="project" value="UniProtKB-KW"/>
</dbReference>
<evidence type="ECO:0000313" key="13">
    <source>
        <dbReference type="Proteomes" id="UP000285376"/>
    </source>
</evidence>
<dbReference type="Gene3D" id="3.40.50.720">
    <property type="entry name" value="NAD(P)-binding Rossmann-like Domain"/>
    <property type="match status" value="2"/>
</dbReference>
<dbReference type="InterPro" id="IPR013785">
    <property type="entry name" value="Aldolase_TIM"/>
</dbReference>
<evidence type="ECO:0000256" key="4">
    <source>
        <dbReference type="ARBA" id="ARBA00022630"/>
    </source>
</evidence>
<feature type="domain" description="FAD/NAD(P)-binding" evidence="11">
    <location>
        <begin position="378"/>
        <end position="602"/>
    </location>
</feature>
<dbReference type="PRINTS" id="PR00368">
    <property type="entry name" value="FADPNR"/>
</dbReference>
<evidence type="ECO:0000256" key="9">
    <source>
        <dbReference type="ARBA" id="ARBA00023014"/>
    </source>
</evidence>
<protein>
    <submittedName>
        <fullName evidence="12">NADPH-dependent 2,4-dienoyl-CoA reductase</fullName>
    </submittedName>
</protein>
<keyword evidence="4" id="KW-0285">Flavoprotein</keyword>
<dbReference type="GO" id="GO:0010181">
    <property type="term" value="F:FMN binding"/>
    <property type="evidence" value="ECO:0007669"/>
    <property type="project" value="InterPro"/>
</dbReference>
<name>A0A417Z5J1_9MICO</name>
<dbReference type="Gene3D" id="3.20.20.70">
    <property type="entry name" value="Aldolase class I"/>
    <property type="match status" value="1"/>
</dbReference>
<comment type="caution">
    <text evidence="12">The sequence shown here is derived from an EMBL/GenBank/DDBJ whole genome shotgun (WGS) entry which is preliminary data.</text>
</comment>
<dbReference type="AlphaFoldDB" id="A0A417Z5J1"/>
<keyword evidence="7" id="KW-0560">Oxidoreductase</keyword>
<reference evidence="12 13" key="1">
    <citation type="submission" date="2018-08" db="EMBL/GenBank/DDBJ databases">
        <title>Whole genome sequence analysis of Dermacoccus abyssi bacteria isolated from Deep Mariana trench Micromonospora spp reveals genes involved in the environmental adaptation and production of secondary metabolites.</title>
        <authorList>
            <person name="Abdel-Mageed W.M."/>
            <person name="Lehri B."/>
            <person name="Nouioui I."/>
            <person name="Goodfellow I."/>
            <person name="Jaspars M."/>
            <person name="Karlyshev A."/>
        </authorList>
    </citation>
    <scope>NUCLEOTIDE SEQUENCE [LARGE SCALE GENOMIC DNA]</scope>
    <source>
        <strain evidence="12 13">MT1.1</strain>
    </source>
</reference>
<feature type="domain" description="NADH:flavin oxidoreductase/NADH oxidase N-terminal" evidence="10">
    <location>
        <begin position="6"/>
        <end position="329"/>
    </location>
</feature>
<evidence type="ECO:0000256" key="2">
    <source>
        <dbReference type="ARBA" id="ARBA00001966"/>
    </source>
</evidence>
<evidence type="ECO:0000256" key="7">
    <source>
        <dbReference type="ARBA" id="ARBA00023002"/>
    </source>
</evidence>
<evidence type="ECO:0000256" key="5">
    <source>
        <dbReference type="ARBA" id="ARBA00022643"/>
    </source>
</evidence>
<proteinExistence type="inferred from homology"/>
<dbReference type="Pfam" id="PF00724">
    <property type="entry name" value="Oxidored_FMN"/>
    <property type="match status" value="1"/>
</dbReference>
<dbReference type="Proteomes" id="UP000285376">
    <property type="component" value="Unassembled WGS sequence"/>
</dbReference>
<evidence type="ECO:0000256" key="8">
    <source>
        <dbReference type="ARBA" id="ARBA00023004"/>
    </source>
</evidence>
<dbReference type="SUPFAM" id="SSF51395">
    <property type="entry name" value="FMN-linked oxidoreductases"/>
    <property type="match status" value="1"/>
</dbReference>